<evidence type="ECO:0000313" key="3">
    <source>
        <dbReference type="Proteomes" id="UP000681967"/>
    </source>
</evidence>
<comment type="caution">
    <text evidence="2">The sequence shown here is derived from an EMBL/GenBank/DDBJ whole genome shotgun (WGS) entry which is preliminary data.</text>
</comment>
<proteinExistence type="predicted"/>
<reference evidence="2" key="1">
    <citation type="submission" date="2021-02" db="EMBL/GenBank/DDBJ databases">
        <authorList>
            <person name="Nowell W R."/>
        </authorList>
    </citation>
    <scope>NUCLEOTIDE SEQUENCE</scope>
</reference>
<name>A0A8S3HFJ2_9BILA</name>
<organism evidence="2 3">
    <name type="scientific">Rotaria magnacalcarata</name>
    <dbReference type="NCBI Taxonomy" id="392030"/>
    <lineage>
        <taxon>Eukaryota</taxon>
        <taxon>Metazoa</taxon>
        <taxon>Spiralia</taxon>
        <taxon>Gnathifera</taxon>
        <taxon>Rotifera</taxon>
        <taxon>Eurotatoria</taxon>
        <taxon>Bdelloidea</taxon>
        <taxon>Philodinida</taxon>
        <taxon>Philodinidae</taxon>
        <taxon>Rotaria</taxon>
    </lineage>
</organism>
<dbReference type="AlphaFoldDB" id="A0A8S3HFJ2"/>
<evidence type="ECO:0000313" key="2">
    <source>
        <dbReference type="EMBL" id="CAF5181200.1"/>
    </source>
</evidence>
<feature type="non-terminal residue" evidence="2">
    <location>
        <position position="67"/>
    </location>
</feature>
<sequence>MKEKKYQKQFDSLKKDFDNKMKDEQMDLDEYEKELQAYHDTLMKVLTKTRNPMLFANILRENVPMDM</sequence>
<keyword evidence="1" id="KW-0175">Coiled coil</keyword>
<evidence type="ECO:0000256" key="1">
    <source>
        <dbReference type="SAM" id="Coils"/>
    </source>
</evidence>
<dbReference type="Proteomes" id="UP000681967">
    <property type="component" value="Unassembled WGS sequence"/>
</dbReference>
<gene>
    <name evidence="2" type="ORF">BYL167_LOCUS78982</name>
</gene>
<feature type="coiled-coil region" evidence="1">
    <location>
        <begin position="14"/>
        <end position="48"/>
    </location>
</feature>
<protein>
    <submittedName>
        <fullName evidence="2">Uncharacterized protein</fullName>
    </submittedName>
</protein>
<dbReference type="EMBL" id="CAJOBH010291071">
    <property type="protein sequence ID" value="CAF5181200.1"/>
    <property type="molecule type" value="Genomic_DNA"/>
</dbReference>
<accession>A0A8S3HFJ2</accession>